<reference evidence="6 7" key="1">
    <citation type="submission" date="2020-01" db="EMBL/GenBank/DDBJ databases">
        <title>Genetics and antimicrobial susceptibilities of Nocardia species isolated from the soil; a comparison with species isolated from humans.</title>
        <authorList>
            <person name="Carrasco G."/>
            <person name="Monzon S."/>
            <person name="Sansegundo M."/>
            <person name="Garcia E."/>
            <person name="Garrido N."/>
            <person name="Medina M.J."/>
            <person name="Villalon P."/>
            <person name="Ramirez-Arocha A.C."/>
            <person name="Jimenez P."/>
            <person name="Cuesta I."/>
            <person name="Valdezate S."/>
        </authorList>
    </citation>
    <scope>NUCLEOTIDE SEQUENCE [LARGE SCALE GENOMIC DNA]</scope>
    <source>
        <strain evidence="6 7">CNM20110626</strain>
    </source>
</reference>
<name>A0A6P1CID3_9NOCA</name>
<evidence type="ECO:0000259" key="5">
    <source>
        <dbReference type="Pfam" id="PF17863"/>
    </source>
</evidence>
<evidence type="ECO:0000256" key="2">
    <source>
        <dbReference type="ARBA" id="ARBA00022840"/>
    </source>
</evidence>
<dbReference type="EMBL" id="JAAGVB010000007">
    <property type="protein sequence ID" value="NEW32158.1"/>
    <property type="molecule type" value="Genomic_DNA"/>
</dbReference>
<dbReference type="InterPro" id="IPR050764">
    <property type="entry name" value="CbbQ/NirQ/NorQ/GpvN"/>
</dbReference>
<dbReference type="GO" id="GO:0005524">
    <property type="term" value="F:ATP binding"/>
    <property type="evidence" value="ECO:0007669"/>
    <property type="project" value="UniProtKB-KW"/>
</dbReference>
<evidence type="ECO:0000259" key="4">
    <source>
        <dbReference type="Pfam" id="PF07726"/>
    </source>
</evidence>
<dbReference type="RefSeq" id="WP_163842538.1">
    <property type="nucleotide sequence ID" value="NZ_JAAGVB010000007.1"/>
</dbReference>
<keyword evidence="1" id="KW-0547">Nucleotide-binding</keyword>
<dbReference type="AlphaFoldDB" id="A0A6P1CID3"/>
<evidence type="ECO:0000256" key="1">
    <source>
        <dbReference type="ARBA" id="ARBA00022741"/>
    </source>
</evidence>
<dbReference type="Pfam" id="PF17863">
    <property type="entry name" value="AAA_lid_2"/>
    <property type="match status" value="1"/>
</dbReference>
<dbReference type="CDD" id="cd00009">
    <property type="entry name" value="AAA"/>
    <property type="match status" value="1"/>
</dbReference>
<dbReference type="Gene3D" id="1.10.8.80">
    <property type="entry name" value="Magnesium chelatase subunit I, C-Terminal domain"/>
    <property type="match status" value="1"/>
</dbReference>
<accession>A0A6P1CID3</accession>
<comment type="caution">
    <text evidence="6">The sequence shown here is derived from an EMBL/GenBank/DDBJ whole genome shotgun (WGS) entry which is preliminary data.</text>
</comment>
<dbReference type="GO" id="GO:0016887">
    <property type="term" value="F:ATP hydrolysis activity"/>
    <property type="evidence" value="ECO:0007669"/>
    <property type="project" value="InterPro"/>
</dbReference>
<dbReference type="InterPro" id="IPR041628">
    <property type="entry name" value="ChlI/MoxR_AAA_lid"/>
</dbReference>
<dbReference type="FunFam" id="3.40.50.300:FF:000640">
    <property type="entry name" value="MoxR family ATPase"/>
    <property type="match status" value="1"/>
</dbReference>
<evidence type="ECO:0000313" key="6">
    <source>
        <dbReference type="EMBL" id="NEW32158.1"/>
    </source>
</evidence>
<dbReference type="PIRSF" id="PIRSF002849">
    <property type="entry name" value="AAA_ATPase_chaperone_MoxR_prd"/>
    <property type="match status" value="1"/>
</dbReference>
<dbReference type="PANTHER" id="PTHR42759">
    <property type="entry name" value="MOXR FAMILY PROTEIN"/>
    <property type="match status" value="1"/>
</dbReference>
<feature type="domain" description="ChlI/MoxR AAA lid" evidence="5">
    <location>
        <begin position="234"/>
        <end position="306"/>
    </location>
</feature>
<dbReference type="PANTHER" id="PTHR42759:SF5">
    <property type="entry name" value="METHANOL DEHYDROGENASE REGULATOR"/>
    <property type="match status" value="1"/>
</dbReference>
<sequence>MDQRSVPEAAIIRQALDEIGRVIVGKQQAVQSIMAAVLAGGHVLIEDLPGLGKTTIARTFAAVLGLETTRVQFTPDLLPADLVGATVYNAAAGRFEYRPGPIVTNVLIADEINRTPPKTQSALLEAMAEGQVSTDGVTRPLPAPFLVIATQNPIEHEGTYPLPEAQLDRFAMCLGLGYSTAAQEKALLRQRMSAAGGVRPRQIADAATVDRLRAATSRVDVDDDILDYIVALVRATRTHVQVEVGASPRAELDLLQVARAHALLQGRDFVIPEDVKTVAPEVVSHRVSLRPEAWMRRIRGRTIVAEVLSRTPAPRLREAAASAAGALGLAGAVDSR</sequence>
<dbReference type="SUPFAM" id="SSF52540">
    <property type="entry name" value="P-loop containing nucleoside triphosphate hydrolases"/>
    <property type="match status" value="1"/>
</dbReference>
<comment type="similarity">
    <text evidence="3">Belongs to the MoxR family.</text>
</comment>
<gene>
    <name evidence="6" type="ORF">GV791_06230</name>
</gene>
<evidence type="ECO:0000256" key="3">
    <source>
        <dbReference type="ARBA" id="ARBA00061607"/>
    </source>
</evidence>
<proteinExistence type="inferred from homology"/>
<keyword evidence="2" id="KW-0067">ATP-binding</keyword>
<evidence type="ECO:0000313" key="7">
    <source>
        <dbReference type="Proteomes" id="UP000471166"/>
    </source>
</evidence>
<organism evidence="6 7">
    <name type="scientific">Nocardia cyriacigeorgica</name>
    <dbReference type="NCBI Taxonomy" id="135487"/>
    <lineage>
        <taxon>Bacteria</taxon>
        <taxon>Bacillati</taxon>
        <taxon>Actinomycetota</taxon>
        <taxon>Actinomycetes</taxon>
        <taxon>Mycobacteriales</taxon>
        <taxon>Nocardiaceae</taxon>
        <taxon>Nocardia</taxon>
    </lineage>
</organism>
<dbReference type="InterPro" id="IPR011703">
    <property type="entry name" value="ATPase_AAA-3"/>
</dbReference>
<dbReference type="Gene3D" id="3.40.50.300">
    <property type="entry name" value="P-loop containing nucleotide triphosphate hydrolases"/>
    <property type="match status" value="1"/>
</dbReference>
<dbReference type="InterPro" id="IPR027417">
    <property type="entry name" value="P-loop_NTPase"/>
</dbReference>
<protein>
    <submittedName>
        <fullName evidence="6">MoxR family ATPase</fullName>
    </submittedName>
</protein>
<dbReference type="Proteomes" id="UP000471166">
    <property type="component" value="Unassembled WGS sequence"/>
</dbReference>
<feature type="domain" description="ATPase AAA-3" evidence="4">
    <location>
        <begin position="42"/>
        <end position="172"/>
    </location>
</feature>
<dbReference type="Pfam" id="PF07726">
    <property type="entry name" value="AAA_3"/>
    <property type="match status" value="1"/>
</dbReference>